<dbReference type="Pfam" id="PF10517">
    <property type="entry name" value="DM13"/>
    <property type="match status" value="1"/>
</dbReference>
<dbReference type="EMBL" id="MN058044">
    <property type="protein sequence ID" value="QEP10050.1"/>
    <property type="molecule type" value="Genomic_DNA"/>
</dbReference>
<protein>
    <recommendedName>
        <fullName evidence="2">DM13 domain-containing protein</fullName>
    </recommendedName>
</protein>
<feature type="domain" description="DM13" evidence="2">
    <location>
        <begin position="57"/>
        <end position="162"/>
    </location>
</feature>
<evidence type="ECO:0000313" key="3">
    <source>
        <dbReference type="EMBL" id="QEP10050.1"/>
    </source>
</evidence>
<keyword evidence="1" id="KW-1133">Transmembrane helix</keyword>
<dbReference type="InterPro" id="IPR019545">
    <property type="entry name" value="DM13_domain"/>
</dbReference>
<sequence>MEEKMKTRLKVILLISHLAVLGAGTGLGIYLLPILTAQENASLNEINDVRKLAKYKGDFKRNQKGSDVLHWAEGELYVTDNEIAFKGEVAPGPDYKIYLTKKQAVDKSSFLEMKKEAVLIGELKNFGNFRKSIPDSVNVNEFTTVQIWCERFSKFIGSAEYRHEAGQ</sequence>
<evidence type="ECO:0000259" key="2">
    <source>
        <dbReference type="PROSITE" id="PS51549"/>
    </source>
</evidence>
<keyword evidence="3" id="KW-0614">Plasmid</keyword>
<dbReference type="PROSITE" id="PS51549">
    <property type="entry name" value="DM13"/>
    <property type="match status" value="1"/>
</dbReference>
<organism evidence="3">
    <name type="scientific">Klebsiella pneumoniae</name>
    <dbReference type="NCBI Taxonomy" id="573"/>
    <lineage>
        <taxon>Bacteria</taxon>
        <taxon>Pseudomonadati</taxon>
        <taxon>Pseudomonadota</taxon>
        <taxon>Gammaproteobacteria</taxon>
        <taxon>Enterobacterales</taxon>
        <taxon>Enterobacteriaceae</taxon>
        <taxon>Klebsiella/Raoultella group</taxon>
        <taxon>Klebsiella</taxon>
        <taxon>Klebsiella pneumoniae complex</taxon>
    </lineage>
</organism>
<geneLocation type="plasmid" evidence="3">
    <name>pKP1677</name>
</geneLocation>
<proteinExistence type="predicted"/>
<keyword evidence="1" id="KW-0472">Membrane</keyword>
<evidence type="ECO:0000256" key="1">
    <source>
        <dbReference type="SAM" id="Phobius"/>
    </source>
</evidence>
<reference evidence="3" key="1">
    <citation type="submission" date="2019-06" db="EMBL/GenBank/DDBJ databases">
        <title>Tigecycline-non-susceptible hypervirulent Klebsiella pneumoniae strains in Taiwan.</title>
        <authorList>
            <person name="Lin Y.-T."/>
        </authorList>
    </citation>
    <scope>NUCLEOTIDE SEQUENCE</scope>
    <source>
        <strain evidence="3">KP1677</strain>
        <plasmid evidence="3">pKP1677</plasmid>
    </source>
</reference>
<feature type="transmembrane region" description="Helical" evidence="1">
    <location>
        <begin position="12"/>
        <end position="32"/>
    </location>
</feature>
<accession>A0A5C2FT53</accession>
<dbReference type="AlphaFoldDB" id="A0A5C2FT53"/>
<name>A0A5C2FT53_KLEPN</name>
<keyword evidence="1" id="KW-0812">Transmembrane</keyword>